<dbReference type="PANTHER" id="PTHR23084:SF263">
    <property type="entry name" value="MORN REPEAT-CONTAINING PROTEIN 1"/>
    <property type="match status" value="1"/>
</dbReference>
<dbReference type="SUPFAM" id="SSF82185">
    <property type="entry name" value="Histone H3 K4-specific methyltransferase SET7/9 N-terminal domain"/>
    <property type="match status" value="1"/>
</dbReference>
<protein>
    <recommendedName>
        <fullName evidence="5">MORN repeat protein</fullName>
    </recommendedName>
</protein>
<keyword evidence="1" id="KW-0677">Repeat</keyword>
<accession>A0AAX3LZ86</accession>
<dbReference type="EMBL" id="CP117416">
    <property type="protein sequence ID" value="WCT54781.1"/>
    <property type="molecule type" value="Genomic_DNA"/>
</dbReference>
<evidence type="ECO:0000256" key="2">
    <source>
        <dbReference type="SAM" id="SignalP"/>
    </source>
</evidence>
<reference evidence="3 4" key="1">
    <citation type="submission" date="2023-02" db="EMBL/GenBank/DDBJ databases">
        <title>Genome sequence of Paenibacillus kyungheensis KACC 18744.</title>
        <authorList>
            <person name="Kim S."/>
            <person name="Heo J."/>
            <person name="Kwon S.-W."/>
        </authorList>
    </citation>
    <scope>NUCLEOTIDE SEQUENCE [LARGE SCALE GENOMIC DNA]</scope>
    <source>
        <strain evidence="3 4">KACC 18744</strain>
    </source>
</reference>
<dbReference type="RefSeq" id="WP_273613268.1">
    <property type="nucleotide sequence ID" value="NZ_CP117416.1"/>
</dbReference>
<name>A0AAX3LZ86_9BACL</name>
<sequence length="246" mass="27670">MRALVHTYTKIALTTIMIATSIGLFVPATIHAATDKESLQLSGRASYYGQVENGKPNGTGTIRWGDSKSYAGQWVDGIRQGTGKYVNKYTLKGRTFVVTYKGEWSKDQRNGLGEVRQIIKSKAGQTEANLIQQGQFVNDVFQTGYTVTQALADPAFSFNYKDKDTWLQIYGDNQNIAEYWATGKLIQIQYRKGKIDKEYSIFPESDAAKKLENQANLKYFKKIQPQVATYLKTFQTLSTKVPITSK</sequence>
<feature type="chain" id="PRO_5043746662" description="MORN repeat protein" evidence="2">
    <location>
        <begin position="33"/>
        <end position="246"/>
    </location>
</feature>
<dbReference type="SMART" id="SM00698">
    <property type="entry name" value="MORN"/>
    <property type="match status" value="3"/>
</dbReference>
<dbReference type="PANTHER" id="PTHR23084">
    <property type="entry name" value="PHOSPHATIDYLINOSITOL-4-PHOSPHATE 5-KINASE RELATED"/>
    <property type="match status" value="1"/>
</dbReference>
<keyword evidence="4" id="KW-1185">Reference proteome</keyword>
<gene>
    <name evidence="3" type="ORF">PQ456_16455</name>
</gene>
<proteinExistence type="predicted"/>
<evidence type="ECO:0000313" key="4">
    <source>
        <dbReference type="Proteomes" id="UP001220509"/>
    </source>
</evidence>
<evidence type="ECO:0000256" key="1">
    <source>
        <dbReference type="ARBA" id="ARBA00022737"/>
    </source>
</evidence>
<evidence type="ECO:0000313" key="3">
    <source>
        <dbReference type="EMBL" id="WCT54781.1"/>
    </source>
</evidence>
<dbReference type="Pfam" id="PF02493">
    <property type="entry name" value="MORN"/>
    <property type="match status" value="3"/>
</dbReference>
<dbReference type="AlphaFoldDB" id="A0AAX3LZ86"/>
<evidence type="ECO:0008006" key="5">
    <source>
        <dbReference type="Google" id="ProtNLM"/>
    </source>
</evidence>
<dbReference type="KEGG" id="pka:PQ456_16455"/>
<organism evidence="3 4">
    <name type="scientific">Paenibacillus kyungheensis</name>
    <dbReference type="NCBI Taxonomy" id="1452732"/>
    <lineage>
        <taxon>Bacteria</taxon>
        <taxon>Bacillati</taxon>
        <taxon>Bacillota</taxon>
        <taxon>Bacilli</taxon>
        <taxon>Bacillales</taxon>
        <taxon>Paenibacillaceae</taxon>
        <taxon>Paenibacillus</taxon>
    </lineage>
</organism>
<dbReference type="Proteomes" id="UP001220509">
    <property type="component" value="Chromosome"/>
</dbReference>
<keyword evidence="2" id="KW-0732">Signal</keyword>
<dbReference type="Gene3D" id="2.20.110.10">
    <property type="entry name" value="Histone H3 K4-specific methyltransferase SET7/9 N-terminal domain"/>
    <property type="match status" value="1"/>
</dbReference>
<dbReference type="InterPro" id="IPR003409">
    <property type="entry name" value="MORN"/>
</dbReference>
<feature type="signal peptide" evidence="2">
    <location>
        <begin position="1"/>
        <end position="32"/>
    </location>
</feature>